<gene>
    <name evidence="2" type="ORF">P171DRAFT_433738</name>
</gene>
<feature type="region of interest" description="Disordered" evidence="1">
    <location>
        <begin position="204"/>
        <end position="251"/>
    </location>
</feature>
<evidence type="ECO:0000313" key="2">
    <source>
        <dbReference type="EMBL" id="KAF2442181.1"/>
    </source>
</evidence>
<evidence type="ECO:0000313" key="3">
    <source>
        <dbReference type="Proteomes" id="UP000799764"/>
    </source>
</evidence>
<sequence>MVPESQYCEMKAVIPEVKQLFQSRRYIQCANVCERFLSRHHDEIHPVHRVYLHFYFALVHDTMARETTLKHRSAGLELAEQHYCAAIDILTPSEPYNLDDILSPVSPTPEYLGVAGFRRNSRLSFRSATSSTGSDDEDRAWDRVDSPYDNAPSRTHSFRTGRPRPTPITTVDASRAYHEDRFSAELFALLPLLHTHLRGVNELKSEMPTPRGSFSRSRTSIWSLRPQSRDSTGSDESELDQVRSSRKDVNFRPRFDPAGVRKLCNEALAEL</sequence>
<comment type="caution">
    <text evidence="2">The sequence shown here is derived from an EMBL/GenBank/DDBJ whole genome shotgun (WGS) entry which is preliminary data.</text>
</comment>
<protein>
    <submittedName>
        <fullName evidence="2">Uncharacterized protein</fullName>
    </submittedName>
</protein>
<dbReference type="OrthoDB" id="3641178at2759"/>
<keyword evidence="3" id="KW-1185">Reference proteome</keyword>
<feature type="compositionally biased region" description="Polar residues" evidence="1">
    <location>
        <begin position="212"/>
        <end position="231"/>
    </location>
</feature>
<reference evidence="2" key="1">
    <citation type="journal article" date="2020" name="Stud. Mycol.">
        <title>101 Dothideomycetes genomes: a test case for predicting lifestyles and emergence of pathogens.</title>
        <authorList>
            <person name="Haridas S."/>
            <person name="Albert R."/>
            <person name="Binder M."/>
            <person name="Bloem J."/>
            <person name="Labutti K."/>
            <person name="Salamov A."/>
            <person name="Andreopoulos B."/>
            <person name="Baker S."/>
            <person name="Barry K."/>
            <person name="Bills G."/>
            <person name="Bluhm B."/>
            <person name="Cannon C."/>
            <person name="Castanera R."/>
            <person name="Culley D."/>
            <person name="Daum C."/>
            <person name="Ezra D."/>
            <person name="Gonzalez J."/>
            <person name="Henrissat B."/>
            <person name="Kuo A."/>
            <person name="Liang C."/>
            <person name="Lipzen A."/>
            <person name="Lutzoni F."/>
            <person name="Magnuson J."/>
            <person name="Mondo S."/>
            <person name="Nolan M."/>
            <person name="Ohm R."/>
            <person name="Pangilinan J."/>
            <person name="Park H.-J."/>
            <person name="Ramirez L."/>
            <person name="Alfaro M."/>
            <person name="Sun H."/>
            <person name="Tritt A."/>
            <person name="Yoshinaga Y."/>
            <person name="Zwiers L.-H."/>
            <person name="Turgeon B."/>
            <person name="Goodwin S."/>
            <person name="Spatafora J."/>
            <person name="Crous P."/>
            <person name="Grigoriev I."/>
        </authorList>
    </citation>
    <scope>NUCLEOTIDE SEQUENCE</scope>
    <source>
        <strain evidence="2">CBS 690.94</strain>
    </source>
</reference>
<dbReference type="AlphaFoldDB" id="A0A9P4PFX2"/>
<organism evidence="2 3">
    <name type="scientific">Karstenula rhodostoma CBS 690.94</name>
    <dbReference type="NCBI Taxonomy" id="1392251"/>
    <lineage>
        <taxon>Eukaryota</taxon>
        <taxon>Fungi</taxon>
        <taxon>Dikarya</taxon>
        <taxon>Ascomycota</taxon>
        <taxon>Pezizomycotina</taxon>
        <taxon>Dothideomycetes</taxon>
        <taxon>Pleosporomycetidae</taxon>
        <taxon>Pleosporales</taxon>
        <taxon>Massarineae</taxon>
        <taxon>Didymosphaeriaceae</taxon>
        <taxon>Karstenula</taxon>
    </lineage>
</organism>
<accession>A0A9P4PFX2</accession>
<proteinExistence type="predicted"/>
<name>A0A9P4PFX2_9PLEO</name>
<dbReference type="EMBL" id="MU001504">
    <property type="protein sequence ID" value="KAF2442181.1"/>
    <property type="molecule type" value="Genomic_DNA"/>
</dbReference>
<feature type="compositionally biased region" description="Basic and acidic residues" evidence="1">
    <location>
        <begin position="240"/>
        <end position="251"/>
    </location>
</feature>
<feature type="region of interest" description="Disordered" evidence="1">
    <location>
        <begin position="126"/>
        <end position="169"/>
    </location>
</feature>
<evidence type="ECO:0000256" key="1">
    <source>
        <dbReference type="SAM" id="MobiDB-lite"/>
    </source>
</evidence>
<dbReference type="Proteomes" id="UP000799764">
    <property type="component" value="Unassembled WGS sequence"/>
</dbReference>